<dbReference type="PIRSF" id="PIRSF004848">
    <property type="entry name" value="YBL036c_PLPDEIII"/>
    <property type="match status" value="1"/>
</dbReference>
<proteinExistence type="inferred from homology"/>
<dbReference type="EMBL" id="FQXN01000001">
    <property type="protein sequence ID" value="SHH21099.1"/>
    <property type="molecule type" value="Genomic_DNA"/>
</dbReference>
<reference evidence="7" key="1">
    <citation type="submission" date="2016-11" db="EMBL/GenBank/DDBJ databases">
        <authorList>
            <person name="Varghese N."/>
            <person name="Submissions S."/>
        </authorList>
    </citation>
    <scope>NUCLEOTIDE SEQUENCE [LARGE SCALE GENOMIC DNA]</scope>
    <source>
        <strain evidence="7">DSM 15807</strain>
    </source>
</reference>
<accession>A0A1M5R533</accession>
<dbReference type="RefSeq" id="WP_073071416.1">
    <property type="nucleotide sequence ID" value="NZ_FQXN01000001.1"/>
</dbReference>
<dbReference type="CDD" id="cd00635">
    <property type="entry name" value="PLPDE_III_YBL036c_like"/>
    <property type="match status" value="1"/>
</dbReference>
<feature type="modified residue" description="N6-(pyridoxal phosphate)lysine" evidence="2 3">
    <location>
        <position position="36"/>
    </location>
</feature>
<dbReference type="PROSITE" id="PS01211">
    <property type="entry name" value="UPF0001"/>
    <property type="match status" value="1"/>
</dbReference>
<protein>
    <recommendedName>
        <fullName evidence="2">Pyridoxal phosphate homeostasis protein</fullName>
        <shortName evidence="2">PLP homeostasis protein</shortName>
    </recommendedName>
</protein>
<dbReference type="InterPro" id="IPR029066">
    <property type="entry name" value="PLP-binding_barrel"/>
</dbReference>
<comment type="cofactor">
    <cofactor evidence="3">
        <name>pyridoxal 5'-phosphate</name>
        <dbReference type="ChEBI" id="CHEBI:597326"/>
    </cofactor>
</comment>
<keyword evidence="1 2" id="KW-0663">Pyridoxal phosphate</keyword>
<comment type="function">
    <text evidence="2">Pyridoxal 5'-phosphate (PLP)-binding protein, which is involved in PLP homeostasis.</text>
</comment>
<organism evidence="6 7">
    <name type="scientific">Thermosipho atlanticus DSM 15807</name>
    <dbReference type="NCBI Taxonomy" id="1123380"/>
    <lineage>
        <taxon>Bacteria</taxon>
        <taxon>Thermotogati</taxon>
        <taxon>Thermotogota</taxon>
        <taxon>Thermotogae</taxon>
        <taxon>Thermotogales</taxon>
        <taxon>Fervidobacteriaceae</taxon>
        <taxon>Thermosipho</taxon>
    </lineage>
</organism>
<dbReference type="AlphaFoldDB" id="A0A1M5R533"/>
<dbReference type="Pfam" id="PF01168">
    <property type="entry name" value="Ala_racemase_N"/>
    <property type="match status" value="1"/>
</dbReference>
<evidence type="ECO:0000256" key="3">
    <source>
        <dbReference type="PIRSR" id="PIRSR004848-1"/>
    </source>
</evidence>
<dbReference type="NCBIfam" id="TIGR00044">
    <property type="entry name" value="YggS family pyridoxal phosphate-dependent enzyme"/>
    <property type="match status" value="1"/>
</dbReference>
<evidence type="ECO:0000256" key="4">
    <source>
        <dbReference type="RuleBase" id="RU004514"/>
    </source>
</evidence>
<evidence type="ECO:0000313" key="7">
    <source>
        <dbReference type="Proteomes" id="UP000242592"/>
    </source>
</evidence>
<evidence type="ECO:0000313" key="6">
    <source>
        <dbReference type="EMBL" id="SHH21099.1"/>
    </source>
</evidence>
<dbReference type="InterPro" id="IPR001608">
    <property type="entry name" value="Ala_racemase_N"/>
</dbReference>
<feature type="domain" description="Alanine racemase N-terminal" evidence="5">
    <location>
        <begin position="9"/>
        <end position="226"/>
    </location>
</feature>
<dbReference type="GO" id="GO:0030170">
    <property type="term" value="F:pyridoxal phosphate binding"/>
    <property type="evidence" value="ECO:0007669"/>
    <property type="project" value="UniProtKB-UniRule"/>
</dbReference>
<dbReference type="SUPFAM" id="SSF51419">
    <property type="entry name" value="PLP-binding barrel"/>
    <property type="match status" value="1"/>
</dbReference>
<dbReference type="Gene3D" id="3.20.20.10">
    <property type="entry name" value="Alanine racemase"/>
    <property type="match status" value="1"/>
</dbReference>
<keyword evidence="7" id="KW-1185">Reference proteome</keyword>
<dbReference type="PANTHER" id="PTHR10146:SF14">
    <property type="entry name" value="PYRIDOXAL PHOSPHATE HOMEOSTASIS PROTEIN"/>
    <property type="match status" value="1"/>
</dbReference>
<dbReference type="OrthoDB" id="9804072at2"/>
<gene>
    <name evidence="6" type="ORF">SAMN02745199_0325</name>
</gene>
<name>A0A1M5R533_9BACT</name>
<dbReference type="STRING" id="1123380.SAMN02745199_0325"/>
<comment type="similarity">
    <text evidence="2 4">Belongs to the pyridoxal phosphate-binding protein YggS/PROSC family.</text>
</comment>
<evidence type="ECO:0000256" key="2">
    <source>
        <dbReference type="HAMAP-Rule" id="MF_02087"/>
    </source>
</evidence>
<dbReference type="Proteomes" id="UP000242592">
    <property type="component" value="Unassembled WGS sequence"/>
</dbReference>
<dbReference type="FunFam" id="3.20.20.10:FF:000018">
    <property type="entry name" value="Pyridoxal phosphate homeostasis protein"/>
    <property type="match status" value="1"/>
</dbReference>
<evidence type="ECO:0000259" key="5">
    <source>
        <dbReference type="Pfam" id="PF01168"/>
    </source>
</evidence>
<sequence length="229" mass="26503">MSNIFENYQNVIKNINEICEKTGRNVSDITIVAVSKTFPVEVIKEAYDCGIRIFGENYAQELRKKVKFFESYDISWHFIGRIQLNKLKYIVPVVDLIHSVSRFEEMKEIDKLAERFNKVQKILVQVNVSGEPTKSGLKVEEVEEFVGRSKEYKNTKIIGLMTMAPFTKDEKIIKNVFSTLRNLRDRLEKNYPDIKHLSMGMSNDYLIAVEEGATILRIGSAIFGERKYS</sequence>
<dbReference type="HAMAP" id="MF_02087">
    <property type="entry name" value="PLP_homeostasis"/>
    <property type="match status" value="1"/>
</dbReference>
<evidence type="ECO:0000256" key="1">
    <source>
        <dbReference type="ARBA" id="ARBA00022898"/>
    </source>
</evidence>
<dbReference type="PANTHER" id="PTHR10146">
    <property type="entry name" value="PROLINE SYNTHETASE CO-TRANSCRIBED BACTERIAL HOMOLOG PROTEIN"/>
    <property type="match status" value="1"/>
</dbReference>
<dbReference type="InterPro" id="IPR011078">
    <property type="entry name" value="PyrdxlP_homeostasis"/>
</dbReference>